<sequence length="463" mass="51798">MNKTNERMDHTARLRAKFGMAQADITPPLGIYARNWGAAIFDNANGVHRPLWMQCLAIETASGQQALLLTADLGWWKNQEDERRLRQALLQHFNLQEEQLLFCLSHTHAGPSICSNDVEQPGGSYIRPYLDALKAAAVTCIHEALAGMEEHILVWSTGCCNLATKRDLKVGNDYLIGYDPEAKADQTLLVGELRSPDGQLKAVFANYACHPTTFAHENRLLSPDFVGALRELVTTHTSVPCMFLQGASGDLAPKKQYVSDPEIVDANGRQLGYAVLSALETHPGSDTSWTFDSALVSGAPLAIWKEKPVEVSECLRLRKVIVRVPYKQLPDAELIEQEYHQCEDRVLKDRLWRKLNTRIAIGNNSHATLPVWIWRLGTAVLVAQPNEAYSEFQEKLRAFFPGTAIICINIANGYVGYLPPQDLYDKDIYAVWQTPYAPGALELLIEETRKEIEKILTDETAMD</sequence>
<protein>
    <recommendedName>
        <fullName evidence="3">Alkaline ceramidase</fullName>
    </recommendedName>
</protein>
<evidence type="ECO:0000313" key="1">
    <source>
        <dbReference type="EMBL" id="MCD2424011.1"/>
    </source>
</evidence>
<dbReference type="RefSeq" id="WP_231005268.1">
    <property type="nucleotide sequence ID" value="NZ_JAJNEC010000005.1"/>
</dbReference>
<dbReference type="Proteomes" id="UP001199816">
    <property type="component" value="Unassembled WGS sequence"/>
</dbReference>
<evidence type="ECO:0008006" key="3">
    <source>
        <dbReference type="Google" id="ProtNLM"/>
    </source>
</evidence>
<comment type="caution">
    <text evidence="1">The sequence shown here is derived from an EMBL/GenBank/DDBJ whole genome shotgun (WGS) entry which is preliminary data.</text>
</comment>
<keyword evidence="2" id="KW-1185">Reference proteome</keyword>
<gene>
    <name evidence="1" type="ORF">LQ567_14630</name>
</gene>
<reference evidence="1 2" key="1">
    <citation type="submission" date="2021-11" db="EMBL/GenBank/DDBJ databases">
        <title>Genomic of Niabella pedocola.</title>
        <authorList>
            <person name="Wu T."/>
        </authorList>
    </citation>
    <scope>NUCLEOTIDE SEQUENCE [LARGE SCALE GENOMIC DNA]</scope>
    <source>
        <strain evidence="1 2">JCM 31011</strain>
    </source>
</reference>
<proteinExistence type="predicted"/>
<accession>A0ABS8PVS7</accession>
<dbReference type="EMBL" id="JAJNEC010000005">
    <property type="protein sequence ID" value="MCD2424011.1"/>
    <property type="molecule type" value="Genomic_DNA"/>
</dbReference>
<name>A0ABS8PVS7_9BACT</name>
<evidence type="ECO:0000313" key="2">
    <source>
        <dbReference type="Proteomes" id="UP001199816"/>
    </source>
</evidence>
<organism evidence="1 2">
    <name type="scientific">Niabella pedocola</name>
    <dbReference type="NCBI Taxonomy" id="1752077"/>
    <lineage>
        <taxon>Bacteria</taxon>
        <taxon>Pseudomonadati</taxon>
        <taxon>Bacteroidota</taxon>
        <taxon>Chitinophagia</taxon>
        <taxon>Chitinophagales</taxon>
        <taxon>Chitinophagaceae</taxon>
        <taxon>Niabella</taxon>
    </lineage>
</organism>